<accession>A0A7I7P320</accession>
<evidence type="ECO:0000256" key="7">
    <source>
        <dbReference type="ARBA" id="ARBA00023291"/>
    </source>
</evidence>
<keyword evidence="3" id="KW-0479">Metal-binding</keyword>
<keyword evidence="2" id="KW-0813">Transport</keyword>
<dbReference type="PANTHER" id="PTHR36923">
    <property type="entry name" value="FERREDOXIN"/>
    <property type="match status" value="1"/>
</dbReference>
<gene>
    <name evidence="8" type="ORF">MSEO_29710</name>
</gene>
<sequence length="68" mass="7696">MRVAVDPQRCRGHARCLTIAPNAFEFLDLEERAVTSQNGIALEDKDLIRRAEQECPERAITIDDLKDA</sequence>
<evidence type="ECO:0000256" key="1">
    <source>
        <dbReference type="ARBA" id="ARBA00001927"/>
    </source>
</evidence>
<proteinExistence type="predicted"/>
<evidence type="ECO:0000256" key="4">
    <source>
        <dbReference type="ARBA" id="ARBA00022982"/>
    </source>
</evidence>
<organism evidence="8 9">
    <name type="scientific">Mycobacterium seoulense</name>
    <dbReference type="NCBI Taxonomy" id="386911"/>
    <lineage>
        <taxon>Bacteria</taxon>
        <taxon>Bacillati</taxon>
        <taxon>Actinomycetota</taxon>
        <taxon>Actinomycetes</taxon>
        <taxon>Mycobacteriales</taxon>
        <taxon>Mycobacteriaceae</taxon>
        <taxon>Mycobacterium</taxon>
    </lineage>
</organism>
<reference evidence="8 9" key="1">
    <citation type="journal article" date="2019" name="Emerg. Microbes Infect.">
        <title>Comprehensive subspecies identification of 175 nontuberculous mycobacteria species based on 7547 genomic profiles.</title>
        <authorList>
            <person name="Matsumoto Y."/>
            <person name="Kinjo T."/>
            <person name="Motooka D."/>
            <person name="Nabeya D."/>
            <person name="Jung N."/>
            <person name="Uechi K."/>
            <person name="Horii T."/>
            <person name="Iida T."/>
            <person name="Fujita J."/>
            <person name="Nakamura S."/>
        </authorList>
    </citation>
    <scope>NUCLEOTIDE SEQUENCE [LARGE SCALE GENOMIC DNA]</scope>
    <source>
        <strain evidence="8 9">JCM 16018</strain>
    </source>
</reference>
<dbReference type="AlphaFoldDB" id="A0A7I7P320"/>
<name>A0A7I7P320_9MYCO</name>
<keyword evidence="9" id="KW-1185">Reference proteome</keyword>
<dbReference type="GO" id="GO:0046872">
    <property type="term" value="F:metal ion binding"/>
    <property type="evidence" value="ECO:0007669"/>
    <property type="project" value="UniProtKB-KW"/>
</dbReference>
<dbReference type="Proteomes" id="UP000466632">
    <property type="component" value="Chromosome"/>
</dbReference>
<evidence type="ECO:0000313" key="8">
    <source>
        <dbReference type="EMBL" id="BBY02472.1"/>
    </source>
</evidence>
<dbReference type="Gene3D" id="3.30.70.20">
    <property type="match status" value="1"/>
</dbReference>
<keyword evidence="7" id="KW-0003">3Fe-4S</keyword>
<dbReference type="PANTHER" id="PTHR36923:SF3">
    <property type="entry name" value="FERREDOXIN"/>
    <property type="match status" value="1"/>
</dbReference>
<keyword evidence="6" id="KW-0411">Iron-sulfur</keyword>
<dbReference type="SUPFAM" id="SSF54862">
    <property type="entry name" value="4Fe-4S ferredoxins"/>
    <property type="match status" value="1"/>
</dbReference>
<keyword evidence="5" id="KW-0408">Iron</keyword>
<evidence type="ECO:0000313" key="9">
    <source>
        <dbReference type="Proteomes" id="UP000466632"/>
    </source>
</evidence>
<dbReference type="RefSeq" id="WP_102419674.1">
    <property type="nucleotide sequence ID" value="NZ_AP022582.1"/>
</dbReference>
<dbReference type="EMBL" id="AP022582">
    <property type="protein sequence ID" value="BBY02472.1"/>
    <property type="molecule type" value="Genomic_DNA"/>
</dbReference>
<dbReference type="InterPro" id="IPR051269">
    <property type="entry name" value="Fe-S_cluster_ET"/>
</dbReference>
<dbReference type="GO" id="GO:0051538">
    <property type="term" value="F:3 iron, 4 sulfur cluster binding"/>
    <property type="evidence" value="ECO:0007669"/>
    <property type="project" value="UniProtKB-KW"/>
</dbReference>
<dbReference type="Pfam" id="PF13459">
    <property type="entry name" value="Fer4_15"/>
    <property type="match status" value="1"/>
</dbReference>
<evidence type="ECO:0000256" key="2">
    <source>
        <dbReference type="ARBA" id="ARBA00022448"/>
    </source>
</evidence>
<evidence type="ECO:0000256" key="3">
    <source>
        <dbReference type="ARBA" id="ARBA00022723"/>
    </source>
</evidence>
<evidence type="ECO:0000256" key="5">
    <source>
        <dbReference type="ARBA" id="ARBA00023004"/>
    </source>
</evidence>
<dbReference type="KEGG" id="mseo:MSEO_29710"/>
<comment type="cofactor">
    <cofactor evidence="1">
        <name>[3Fe-4S] cluster</name>
        <dbReference type="ChEBI" id="CHEBI:21137"/>
    </cofactor>
</comment>
<evidence type="ECO:0008006" key="10">
    <source>
        <dbReference type="Google" id="ProtNLM"/>
    </source>
</evidence>
<protein>
    <recommendedName>
        <fullName evidence="10">Ferredoxin</fullName>
    </recommendedName>
</protein>
<keyword evidence="4" id="KW-0249">Electron transport</keyword>
<evidence type="ECO:0000256" key="6">
    <source>
        <dbReference type="ARBA" id="ARBA00023014"/>
    </source>
</evidence>